<comment type="caution">
    <text evidence="1">The sequence shown here is derived from an EMBL/GenBank/DDBJ whole genome shotgun (WGS) entry which is preliminary data.</text>
</comment>
<evidence type="ECO:0008006" key="3">
    <source>
        <dbReference type="Google" id="ProtNLM"/>
    </source>
</evidence>
<proteinExistence type="predicted"/>
<dbReference type="EMBL" id="JADAQT010000055">
    <property type="protein sequence ID" value="MBE1874984.1"/>
    <property type="molecule type" value="Genomic_DNA"/>
</dbReference>
<dbReference type="Proteomes" id="UP000625527">
    <property type="component" value="Unassembled WGS sequence"/>
</dbReference>
<gene>
    <name evidence="1" type="ORF">IHE71_04560</name>
</gene>
<accession>A0ABR9MUD1</accession>
<reference evidence="1 2" key="1">
    <citation type="submission" date="2020-10" db="EMBL/GenBank/DDBJ databases">
        <title>Myceligenerans pegani sp. nov., an endophytic actinomycete isolated from Peganum harmala L. in Xinjiang, China.</title>
        <authorList>
            <person name="Xin L."/>
        </authorList>
    </citation>
    <scope>NUCLEOTIDE SEQUENCE [LARGE SCALE GENOMIC DNA]</scope>
    <source>
        <strain evidence="1 2">TRM65318</strain>
    </source>
</reference>
<organism evidence="1 2">
    <name type="scientific">Myceligenerans pegani</name>
    <dbReference type="NCBI Taxonomy" id="2776917"/>
    <lineage>
        <taxon>Bacteria</taxon>
        <taxon>Bacillati</taxon>
        <taxon>Actinomycetota</taxon>
        <taxon>Actinomycetes</taxon>
        <taxon>Micrococcales</taxon>
        <taxon>Promicromonosporaceae</taxon>
        <taxon>Myceligenerans</taxon>
    </lineage>
</organism>
<evidence type="ECO:0000313" key="2">
    <source>
        <dbReference type="Proteomes" id="UP000625527"/>
    </source>
</evidence>
<sequence>MYVLTVDQRGSTRHGDRVPQVLALIGEVTRGRDGVVRVFGRTVGDEIQGVLDDAALVVDVVLELLRDEGWSVGLGVGAVDEPLPAESREASGDAFVRARAAVERAKTRPKGSSVAVEGGTARAEEVEALLRLLGAIRSKRTSAGWEITDTLASLLAEGRSAAQKDAAAALGISEQAVSQRVRTALWHEEQAVLPVVVRLLAALDDGTTEGAG</sequence>
<protein>
    <recommendedName>
        <fullName evidence="3">DNA-binding protein</fullName>
    </recommendedName>
</protein>
<keyword evidence="2" id="KW-1185">Reference proteome</keyword>
<evidence type="ECO:0000313" key="1">
    <source>
        <dbReference type="EMBL" id="MBE1874984.1"/>
    </source>
</evidence>
<name>A0ABR9MUD1_9MICO</name>